<dbReference type="InterPro" id="IPR051282">
    <property type="entry name" value="Arf-GAP_GTPase_ANK_PH"/>
</dbReference>
<dbReference type="Proteomes" id="UP000011518">
    <property type="component" value="Unassembled WGS sequence"/>
</dbReference>
<keyword evidence="7" id="KW-0677">Repeat</keyword>
<feature type="compositionally biased region" description="Polar residues" evidence="21">
    <location>
        <begin position="681"/>
        <end position="693"/>
    </location>
</feature>
<feature type="compositionally biased region" description="Pro residues" evidence="21">
    <location>
        <begin position="702"/>
        <end position="719"/>
    </location>
</feature>
<feature type="compositionally biased region" description="Basic and acidic residues" evidence="21">
    <location>
        <begin position="1041"/>
        <end position="1050"/>
    </location>
</feature>
<feature type="domain" description="Arf-GAP" evidence="23">
    <location>
        <begin position="800"/>
        <end position="921"/>
    </location>
</feature>
<organism evidence="24 25">
    <name type="scientific">Tupaia chinensis</name>
    <name type="common">Chinese tree shrew</name>
    <name type="synonym">Tupaia belangeri chinensis</name>
    <dbReference type="NCBI Taxonomy" id="246437"/>
    <lineage>
        <taxon>Eukaryota</taxon>
        <taxon>Metazoa</taxon>
        <taxon>Chordata</taxon>
        <taxon>Craniata</taxon>
        <taxon>Vertebrata</taxon>
        <taxon>Euteleostomi</taxon>
        <taxon>Mammalia</taxon>
        <taxon>Eutheria</taxon>
        <taxon>Euarchontoglires</taxon>
        <taxon>Scandentia</taxon>
        <taxon>Tupaiidae</taxon>
        <taxon>Tupaia</taxon>
    </lineage>
</organism>
<keyword evidence="10" id="KW-0862">Zinc</keyword>
<dbReference type="SUPFAM" id="SSF52540">
    <property type="entry name" value="P-loop containing nucleoside triphosphate hydrolases"/>
    <property type="match status" value="1"/>
</dbReference>
<reference evidence="25" key="2">
    <citation type="journal article" date="2013" name="Nat. Commun.">
        <title>Genome of the Chinese tree shrew.</title>
        <authorList>
            <person name="Fan Y."/>
            <person name="Huang Z.Y."/>
            <person name="Cao C.C."/>
            <person name="Chen C.S."/>
            <person name="Chen Y.X."/>
            <person name="Fan D.D."/>
            <person name="He J."/>
            <person name="Hou H.L."/>
            <person name="Hu L."/>
            <person name="Hu X.T."/>
            <person name="Jiang X.T."/>
            <person name="Lai R."/>
            <person name="Lang Y.S."/>
            <person name="Liang B."/>
            <person name="Liao S.G."/>
            <person name="Mu D."/>
            <person name="Ma Y.Y."/>
            <person name="Niu Y.Y."/>
            <person name="Sun X.Q."/>
            <person name="Xia J.Q."/>
            <person name="Xiao J."/>
            <person name="Xiong Z.Q."/>
            <person name="Xu L."/>
            <person name="Yang L."/>
            <person name="Zhang Y."/>
            <person name="Zhao W."/>
            <person name="Zhao X.D."/>
            <person name="Zheng Y.T."/>
            <person name="Zhou J.M."/>
            <person name="Zhu Y.B."/>
            <person name="Zhang G.J."/>
            <person name="Wang J."/>
            <person name="Yao Y.G."/>
        </authorList>
    </citation>
    <scope>NUCLEOTIDE SEQUENCE [LARGE SCALE GENOMIC DNA]</scope>
</reference>
<dbReference type="InParanoid" id="L9KPF7"/>
<dbReference type="InterPro" id="IPR002110">
    <property type="entry name" value="Ankyrin_rpt"/>
</dbReference>
<dbReference type="GO" id="GO:0003924">
    <property type="term" value="F:GTPase activity"/>
    <property type="evidence" value="ECO:0007669"/>
    <property type="project" value="InterPro"/>
</dbReference>
<dbReference type="InterPro" id="IPR001806">
    <property type="entry name" value="Small_GTPase"/>
</dbReference>
<evidence type="ECO:0000256" key="18">
    <source>
        <dbReference type="ARBA" id="ARBA00081856"/>
    </source>
</evidence>
<evidence type="ECO:0000256" key="12">
    <source>
        <dbReference type="ARBA" id="ARBA00023134"/>
    </source>
</evidence>
<feature type="compositionally biased region" description="Basic and acidic residues" evidence="21">
    <location>
        <begin position="528"/>
        <end position="543"/>
    </location>
</feature>
<protein>
    <recommendedName>
        <fullName evidence="15">Arf-GAP with GTPase, ANK repeat and PH domain-containing protein 3</fullName>
    </recommendedName>
    <alternativeName>
        <fullName evidence="16">CRAM-associated GTPase</fullName>
    </alternativeName>
    <alternativeName>
        <fullName evidence="17">Centaurin-gamma-3</fullName>
    </alternativeName>
    <alternativeName>
        <fullName evidence="18">MR1-interacting protein</fullName>
    </alternativeName>
</protein>
<dbReference type="Pfam" id="PF01412">
    <property type="entry name" value="ArfGap"/>
    <property type="match status" value="1"/>
</dbReference>
<dbReference type="PANTHER" id="PTHR45819">
    <property type="entry name" value="CENTAURIN-GAMMA-1A"/>
    <property type="match status" value="1"/>
</dbReference>
<dbReference type="InterPro" id="IPR036770">
    <property type="entry name" value="Ankyrin_rpt-contain_sf"/>
</dbReference>
<evidence type="ECO:0000256" key="8">
    <source>
        <dbReference type="ARBA" id="ARBA00022741"/>
    </source>
</evidence>
<dbReference type="GO" id="GO:0005737">
    <property type="term" value="C:cytoplasm"/>
    <property type="evidence" value="ECO:0007669"/>
    <property type="project" value="UniProtKB-SubCell"/>
</dbReference>
<dbReference type="PROSITE" id="PS50003">
    <property type="entry name" value="PH_DOMAIN"/>
    <property type="match status" value="1"/>
</dbReference>
<dbReference type="Gene3D" id="1.10.220.150">
    <property type="entry name" value="Arf GTPase activating protein"/>
    <property type="match status" value="1"/>
</dbReference>
<evidence type="ECO:0000256" key="7">
    <source>
        <dbReference type="ARBA" id="ARBA00022737"/>
    </source>
</evidence>
<evidence type="ECO:0000256" key="21">
    <source>
        <dbReference type="SAM" id="MobiDB-lite"/>
    </source>
</evidence>
<dbReference type="InterPro" id="IPR001849">
    <property type="entry name" value="PH_domain"/>
</dbReference>
<comment type="function">
    <text evidence="13">GTPase-activating protein for the ADP ribosylation factor family. GTPase which may be involved in the degradation of expanded polyglutamine proteins through the ubiquitin-proteasome pathway.</text>
</comment>
<dbReference type="PROSITE" id="PS51421">
    <property type="entry name" value="RAS"/>
    <property type="match status" value="1"/>
</dbReference>
<evidence type="ECO:0000313" key="24">
    <source>
        <dbReference type="EMBL" id="ELW64830.1"/>
    </source>
</evidence>
<dbReference type="FunFam" id="3.40.50.300:FF:000178">
    <property type="entry name" value="Arf-GAP with GTPase, ANK repeat and PH domain-containing protein 1"/>
    <property type="match status" value="1"/>
</dbReference>
<dbReference type="STRING" id="246437.L9KPF7"/>
<keyword evidence="3" id="KW-0343">GTPase activation</keyword>
<evidence type="ECO:0000256" key="4">
    <source>
        <dbReference type="ARBA" id="ARBA00022490"/>
    </source>
</evidence>
<dbReference type="InterPro" id="IPR027417">
    <property type="entry name" value="P-loop_NTPase"/>
</dbReference>
<dbReference type="InterPro" id="IPR038508">
    <property type="entry name" value="ArfGAP_dom_sf"/>
</dbReference>
<dbReference type="FunFam" id="2.30.29.30:FF:000077">
    <property type="entry name" value="Arf-GAP with GTPase, ANK repeat and PH domain-containing protein 1"/>
    <property type="match status" value="1"/>
</dbReference>
<dbReference type="PANTHER" id="PTHR45819:SF2">
    <property type="entry name" value="ARF-GAP WITH GTPASE, ANK REPEAT AND PH DOMAIN-CONTAINING PROTEIN 3"/>
    <property type="match status" value="1"/>
</dbReference>
<feature type="region of interest" description="Disordered" evidence="21">
    <location>
        <begin position="614"/>
        <end position="765"/>
    </location>
</feature>
<dbReference type="FunFam" id="1.25.40.20:FF:000038">
    <property type="entry name" value="Arf-GAP with GTPase, ANK repeat and PH domain-containing protein 3"/>
    <property type="match status" value="1"/>
</dbReference>
<feature type="compositionally biased region" description="Low complexity" evidence="21">
    <location>
        <begin position="650"/>
        <end position="659"/>
    </location>
</feature>
<dbReference type="GO" id="GO:0005096">
    <property type="term" value="F:GTPase activator activity"/>
    <property type="evidence" value="ECO:0007669"/>
    <property type="project" value="UniProtKB-KW"/>
</dbReference>
<dbReference type="PROSITE" id="PS50115">
    <property type="entry name" value="ARFGAP"/>
    <property type="match status" value="1"/>
</dbReference>
<evidence type="ECO:0000256" key="11">
    <source>
        <dbReference type="ARBA" id="ARBA00023043"/>
    </source>
</evidence>
<dbReference type="CDD" id="cd08836">
    <property type="entry name" value="ArfGap_AGAP"/>
    <property type="match status" value="1"/>
</dbReference>
<evidence type="ECO:0000256" key="10">
    <source>
        <dbReference type="ARBA" id="ARBA00022833"/>
    </source>
</evidence>
<dbReference type="CDD" id="cd04103">
    <property type="entry name" value="Centaurin_gamma"/>
    <property type="match status" value="1"/>
</dbReference>
<dbReference type="PROSITE" id="PS50297">
    <property type="entry name" value="ANK_REP_REGION"/>
    <property type="match status" value="1"/>
</dbReference>
<feature type="compositionally biased region" description="Basic residues" evidence="21">
    <location>
        <begin position="739"/>
        <end position="749"/>
    </location>
</feature>
<dbReference type="EMBL" id="KB320710">
    <property type="protein sequence ID" value="ELW64830.1"/>
    <property type="molecule type" value="Genomic_DNA"/>
</dbReference>
<dbReference type="FunFam" id="1.10.220.150:FF:000001">
    <property type="entry name" value="Arf-GAP with GTPase, ANK repeat and PH domain-containing protein 1"/>
    <property type="match status" value="1"/>
</dbReference>
<evidence type="ECO:0000256" key="14">
    <source>
        <dbReference type="ARBA" id="ARBA00063337"/>
    </source>
</evidence>
<feature type="domain" description="PH" evidence="22">
    <location>
        <begin position="553"/>
        <end position="803"/>
    </location>
</feature>
<dbReference type="Pfam" id="PF12796">
    <property type="entry name" value="Ank_2"/>
    <property type="match status" value="1"/>
</dbReference>
<sequence length="1050" mass="112934">MPTRGPRWPGWPAVERSRGYSSVQKEATKGDLGAQAAAATRFCPLGMVFACQKPPSSSLSSPLFLLKSSGGAQETQISHFDFVVVQGWDHTTQSRHPVQTEEYLLDCLISSDCEQKPGQQLANSFVNSQEWTLSRSVPELKVGIVGNLSSGKSALVHRYLTGTYVQEESPEGGRFKKEIVVDGQSYLLLIRDEGGPPELQFAAWVDAVVFVFSLEDEISFQTVYNYFLRLCSFRNASEVPMVLVGTQDAISAANPRVIDDSRARKLSTDLKRCTYYETCATYGLNVERVFQDVAQKVVALRKKQQLAIGPCKSLPNSPSHSAVSAASIPAVHINQATNGGGSAFSDYSSSVPSTPSISQRELRIETIAAASTPTPIRKQSKRRSNIFTATEIGRALVAACLCPYVAVAPAITARHLLCPPPRASVIRCLSAILASLSLVGSFCDNPRALPPSAPPPPGSTAPCTIVPLCCLRHCCLPSSLLPATRPPSGPAILSILTVATLVFHCFHGDLTCAIVPEAASRRAVSSRKGTDPDREKKAAEGKAQRPRHPHQADLCSQGILLKRSGKSLNKEWKKKYVTLCDNGLLTYHPSLHDYMQNIHGKEIDLLRTTVKVPGKRLPRATPATAPGTSPRANGLAVERSSTQLGGGTGAPHSASSAALHSERPLSSSAWAGPRPEGLRQRSCSVSSADQWSEATALAPSVHPAPLPTFPHSNSPPPASGPTEVLGSSPKLEPPPSPHSNRKKHRRKKSSGTPRPDGPSSAAEEAEESFEFVVVSLTGQTWHFEASTAEERELWVQSVQAQILASLQGCRSAKDKVGMGGHPHPDWASLNLGALMCIECSGIHRHLGAHLSRVRSLDLDDWPPELLAVMTAMGNALANSVWEGALDGYAKPGPEACREEKERWIRAKYEQKLFLAPLPSSDVPLGQQLLRAVVEDDLRLLVVLLAHGSKEEVNETYGDGDGRTALHLSSAMANVVFTQLLIWYGVDVRSRDARGLTPLAYARRAGSQECADILIQHGCPGEGCGLAPTPSREPANGTKPSAELHRSPSLL</sequence>
<keyword evidence="11 19" id="KW-0040">ANK repeat</keyword>
<reference evidence="25" key="1">
    <citation type="submission" date="2012-07" db="EMBL/GenBank/DDBJ databases">
        <title>Genome of the Chinese tree shrew, a rising model animal genetically related to primates.</title>
        <authorList>
            <person name="Zhang G."/>
            <person name="Fan Y."/>
            <person name="Yao Y."/>
            <person name="Huang Z."/>
        </authorList>
    </citation>
    <scope>NUCLEOTIDE SEQUENCE [LARGE SCALE GENOMIC DNA]</scope>
</reference>
<dbReference type="SMART" id="SM00175">
    <property type="entry name" value="RAB"/>
    <property type="match status" value="1"/>
</dbReference>
<evidence type="ECO:0000256" key="9">
    <source>
        <dbReference type="ARBA" id="ARBA00022771"/>
    </source>
</evidence>
<evidence type="ECO:0000256" key="3">
    <source>
        <dbReference type="ARBA" id="ARBA00022468"/>
    </source>
</evidence>
<evidence type="ECO:0000313" key="25">
    <source>
        <dbReference type="Proteomes" id="UP000011518"/>
    </source>
</evidence>
<dbReference type="InterPro" id="IPR011993">
    <property type="entry name" value="PH-like_dom_sf"/>
</dbReference>
<evidence type="ECO:0000256" key="20">
    <source>
        <dbReference type="PROSITE-ProRule" id="PRU00288"/>
    </source>
</evidence>
<keyword evidence="4" id="KW-0963">Cytoplasm</keyword>
<proteinExistence type="inferred from homology"/>
<dbReference type="GO" id="GO:0008270">
    <property type="term" value="F:zinc ion binding"/>
    <property type="evidence" value="ECO:0007669"/>
    <property type="project" value="UniProtKB-KW"/>
</dbReference>
<accession>L9KPF7</accession>
<dbReference type="InterPro" id="IPR037278">
    <property type="entry name" value="ARFGAP/RecO"/>
</dbReference>
<feature type="repeat" description="ANK" evidence="19">
    <location>
        <begin position="960"/>
        <end position="992"/>
    </location>
</feature>
<dbReference type="Gene3D" id="2.30.29.30">
    <property type="entry name" value="Pleckstrin-homology domain (PH domain)/Phosphotyrosine-binding domain (PTB)"/>
    <property type="match status" value="2"/>
</dbReference>
<keyword evidence="8" id="KW-0547">Nucleotide-binding</keyword>
<evidence type="ECO:0000256" key="17">
    <source>
        <dbReference type="ARBA" id="ARBA00080364"/>
    </source>
</evidence>
<evidence type="ECO:0000259" key="23">
    <source>
        <dbReference type="PROSITE" id="PS50115"/>
    </source>
</evidence>
<dbReference type="eggNOG" id="KOG0705">
    <property type="taxonomic scope" value="Eukaryota"/>
</dbReference>
<evidence type="ECO:0000256" key="2">
    <source>
        <dbReference type="ARBA" id="ARBA00005430"/>
    </source>
</evidence>
<dbReference type="AlphaFoldDB" id="L9KPF7"/>
<dbReference type="Gene3D" id="3.40.50.300">
    <property type="entry name" value="P-loop containing nucleotide triphosphate hydrolases"/>
    <property type="match status" value="1"/>
</dbReference>
<keyword evidence="9 20" id="KW-0863">Zinc-finger</keyword>
<dbReference type="SMART" id="SM00233">
    <property type="entry name" value="PH"/>
    <property type="match status" value="1"/>
</dbReference>
<evidence type="ECO:0000256" key="15">
    <source>
        <dbReference type="ARBA" id="ARBA00069132"/>
    </source>
</evidence>
<evidence type="ECO:0000256" key="1">
    <source>
        <dbReference type="ARBA" id="ARBA00004496"/>
    </source>
</evidence>
<feature type="region of interest" description="Disordered" evidence="21">
    <location>
        <begin position="1024"/>
        <end position="1050"/>
    </location>
</feature>
<dbReference type="InterPro" id="IPR001164">
    <property type="entry name" value="ArfGAP_dom"/>
</dbReference>
<dbReference type="SUPFAM" id="SSF57863">
    <property type="entry name" value="ArfGap/RecO-like zinc finger"/>
    <property type="match status" value="1"/>
</dbReference>
<evidence type="ECO:0000256" key="13">
    <source>
        <dbReference type="ARBA" id="ARBA00054555"/>
    </source>
</evidence>
<comment type="similarity">
    <text evidence="2">Belongs to the centaurin gamma-like family.</text>
</comment>
<keyword evidence="5" id="KW-0597">Phosphoprotein</keyword>
<feature type="region of interest" description="Disordered" evidence="21">
    <location>
        <begin position="523"/>
        <end position="552"/>
    </location>
</feature>
<dbReference type="FunFam" id="2.30.29.30:FF:000199">
    <property type="entry name" value="Arf-GAP with GTPase, ANK repeat and PH domain-containing protein 3"/>
    <property type="match status" value="1"/>
</dbReference>
<keyword evidence="6" id="KW-0479">Metal-binding</keyword>
<dbReference type="SMART" id="SM00173">
    <property type="entry name" value="RAS"/>
    <property type="match status" value="1"/>
</dbReference>
<dbReference type="SUPFAM" id="SSF48403">
    <property type="entry name" value="Ankyrin repeat"/>
    <property type="match status" value="1"/>
</dbReference>
<dbReference type="FunCoup" id="L9KPF7">
    <property type="interactions" value="987"/>
</dbReference>
<keyword evidence="12" id="KW-0342">GTP-binding</keyword>
<dbReference type="GO" id="GO:0005634">
    <property type="term" value="C:nucleus"/>
    <property type="evidence" value="ECO:0007669"/>
    <property type="project" value="TreeGrafter"/>
</dbReference>
<dbReference type="PROSITE" id="PS50088">
    <property type="entry name" value="ANK_REPEAT"/>
    <property type="match status" value="1"/>
</dbReference>
<dbReference type="PRINTS" id="PR00405">
    <property type="entry name" value="REVINTRACTNG"/>
</dbReference>
<comment type="subunit">
    <text evidence="14">Interacts with PML. Interacts with expanded polyglutamine proteins.</text>
</comment>
<evidence type="ECO:0000256" key="6">
    <source>
        <dbReference type="ARBA" id="ARBA00022723"/>
    </source>
</evidence>
<evidence type="ECO:0000256" key="5">
    <source>
        <dbReference type="ARBA" id="ARBA00022553"/>
    </source>
</evidence>
<keyword evidence="25" id="KW-1185">Reference proteome</keyword>
<comment type="subcellular location">
    <subcellularLocation>
        <location evidence="1">Cytoplasm</location>
    </subcellularLocation>
</comment>
<evidence type="ECO:0000256" key="16">
    <source>
        <dbReference type="ARBA" id="ARBA00078940"/>
    </source>
</evidence>
<name>L9KPF7_TUPCH</name>
<dbReference type="PROSITE" id="PS51419">
    <property type="entry name" value="RAB"/>
    <property type="match status" value="1"/>
</dbReference>
<dbReference type="Pfam" id="PF00071">
    <property type="entry name" value="Ras"/>
    <property type="match status" value="1"/>
</dbReference>
<evidence type="ECO:0000256" key="19">
    <source>
        <dbReference type="PROSITE-ProRule" id="PRU00023"/>
    </source>
</evidence>
<evidence type="ECO:0000259" key="22">
    <source>
        <dbReference type="PROSITE" id="PS50003"/>
    </source>
</evidence>
<gene>
    <name evidence="24" type="ORF">TREES_T100003016</name>
</gene>
<dbReference type="SMART" id="SM00105">
    <property type="entry name" value="ArfGap"/>
    <property type="match status" value="1"/>
</dbReference>
<dbReference type="SUPFAM" id="SSF50729">
    <property type="entry name" value="PH domain-like"/>
    <property type="match status" value="1"/>
</dbReference>
<dbReference type="GO" id="GO:0005525">
    <property type="term" value="F:GTP binding"/>
    <property type="evidence" value="ECO:0007669"/>
    <property type="project" value="UniProtKB-KW"/>
</dbReference>
<dbReference type="Gene3D" id="1.25.40.20">
    <property type="entry name" value="Ankyrin repeat-containing domain"/>
    <property type="match status" value="1"/>
</dbReference>